<dbReference type="EMBL" id="ML208448">
    <property type="protein sequence ID" value="TFK65102.1"/>
    <property type="molecule type" value="Genomic_DNA"/>
</dbReference>
<gene>
    <name evidence="1" type="ORF">BDN72DRAFT_846027</name>
</gene>
<reference evidence="1 2" key="1">
    <citation type="journal article" date="2019" name="Nat. Ecol. Evol.">
        <title>Megaphylogeny resolves global patterns of mushroom evolution.</title>
        <authorList>
            <person name="Varga T."/>
            <person name="Krizsan K."/>
            <person name="Foldi C."/>
            <person name="Dima B."/>
            <person name="Sanchez-Garcia M."/>
            <person name="Sanchez-Ramirez S."/>
            <person name="Szollosi G.J."/>
            <person name="Szarkandi J.G."/>
            <person name="Papp V."/>
            <person name="Albert L."/>
            <person name="Andreopoulos W."/>
            <person name="Angelini C."/>
            <person name="Antonin V."/>
            <person name="Barry K.W."/>
            <person name="Bougher N.L."/>
            <person name="Buchanan P."/>
            <person name="Buyck B."/>
            <person name="Bense V."/>
            <person name="Catcheside P."/>
            <person name="Chovatia M."/>
            <person name="Cooper J."/>
            <person name="Damon W."/>
            <person name="Desjardin D."/>
            <person name="Finy P."/>
            <person name="Geml J."/>
            <person name="Haridas S."/>
            <person name="Hughes K."/>
            <person name="Justo A."/>
            <person name="Karasinski D."/>
            <person name="Kautmanova I."/>
            <person name="Kiss B."/>
            <person name="Kocsube S."/>
            <person name="Kotiranta H."/>
            <person name="LaButti K.M."/>
            <person name="Lechner B.E."/>
            <person name="Liimatainen K."/>
            <person name="Lipzen A."/>
            <person name="Lukacs Z."/>
            <person name="Mihaltcheva S."/>
            <person name="Morgado L.N."/>
            <person name="Niskanen T."/>
            <person name="Noordeloos M.E."/>
            <person name="Ohm R.A."/>
            <person name="Ortiz-Santana B."/>
            <person name="Ovrebo C."/>
            <person name="Racz N."/>
            <person name="Riley R."/>
            <person name="Savchenko A."/>
            <person name="Shiryaev A."/>
            <person name="Soop K."/>
            <person name="Spirin V."/>
            <person name="Szebenyi C."/>
            <person name="Tomsovsky M."/>
            <person name="Tulloss R.E."/>
            <person name="Uehling J."/>
            <person name="Grigoriev I.V."/>
            <person name="Vagvolgyi C."/>
            <person name="Papp T."/>
            <person name="Martin F.M."/>
            <person name="Miettinen O."/>
            <person name="Hibbett D.S."/>
            <person name="Nagy L.G."/>
        </authorList>
    </citation>
    <scope>NUCLEOTIDE SEQUENCE [LARGE SCALE GENOMIC DNA]</scope>
    <source>
        <strain evidence="1 2">NL-1719</strain>
    </source>
</reference>
<evidence type="ECO:0000313" key="2">
    <source>
        <dbReference type="Proteomes" id="UP000308600"/>
    </source>
</evidence>
<organism evidence="1 2">
    <name type="scientific">Pluteus cervinus</name>
    <dbReference type="NCBI Taxonomy" id="181527"/>
    <lineage>
        <taxon>Eukaryota</taxon>
        <taxon>Fungi</taxon>
        <taxon>Dikarya</taxon>
        <taxon>Basidiomycota</taxon>
        <taxon>Agaricomycotina</taxon>
        <taxon>Agaricomycetes</taxon>
        <taxon>Agaricomycetidae</taxon>
        <taxon>Agaricales</taxon>
        <taxon>Pluteineae</taxon>
        <taxon>Pluteaceae</taxon>
        <taxon>Pluteus</taxon>
    </lineage>
</organism>
<sequence>MAPSKPSDLLRQHLGLSDNDKEMRWERLAEFVENAVKSMMKTSASSPAAKSQVAALYQTVQHVLKDYKPRSMFPMDRRIPDTRMVEDYIIYRVNLLRRADRKKIRRETRRPPPEQGDSASDGEEDDPPPFSYTHSKKQKEATGYIDLADDSDDPMFVPFTPNAPITRGTTSTAIQRTNPPESPSYQIHHETPIRTVTPEPPPAEQDYRRTFRASSPDNDGDMDIDVDDINRNVERPRPPFNFPSGLRPVVVVRRPTNFAARPAPAPAPAPAPPPLSVTPQEPRHVQDPPPLQPEVSAQGADLPPHERVVDELYNFLSLTCRPSLAHLYSHLASHGYIMDHLVIMSKWDRPAIRAFLLGVQESVDKWGDENVRPIHWDVLEHYIRELRLMHNENGGL</sequence>
<dbReference type="Proteomes" id="UP000308600">
    <property type="component" value="Unassembled WGS sequence"/>
</dbReference>
<protein>
    <submittedName>
        <fullName evidence="1">Uncharacterized protein</fullName>
    </submittedName>
</protein>
<accession>A0ACD3AH60</accession>
<proteinExistence type="predicted"/>
<name>A0ACD3AH60_9AGAR</name>
<keyword evidence="2" id="KW-1185">Reference proteome</keyword>
<evidence type="ECO:0000313" key="1">
    <source>
        <dbReference type="EMBL" id="TFK65102.1"/>
    </source>
</evidence>